<protein>
    <recommendedName>
        <fullName evidence="1">YqbQ/XkdQ domain-containing protein</fullName>
    </recommendedName>
</protein>
<accession>A0A3M8DVN8</accession>
<dbReference type="OrthoDB" id="2530606at2"/>
<dbReference type="EMBL" id="RHHQ01000004">
    <property type="protein sequence ID" value="RNB91994.1"/>
    <property type="molecule type" value="Genomic_DNA"/>
</dbReference>
<dbReference type="InterPro" id="IPR056937">
    <property type="entry name" value="YqbQ/XkdQ"/>
</dbReference>
<evidence type="ECO:0000259" key="1">
    <source>
        <dbReference type="Pfam" id="PF24032"/>
    </source>
</evidence>
<name>A0A3M8DVN8_9BACL</name>
<dbReference type="RefSeq" id="WP_122916656.1">
    <property type="nucleotide sequence ID" value="NZ_RHHQ01000004.1"/>
</dbReference>
<reference evidence="2 3" key="1">
    <citation type="submission" date="2018-10" db="EMBL/GenBank/DDBJ databases">
        <title>Phylogenomics of Brevibacillus.</title>
        <authorList>
            <person name="Dunlap C."/>
        </authorList>
    </citation>
    <scope>NUCLEOTIDE SEQUENCE [LARGE SCALE GENOMIC DNA]</scope>
    <source>
        <strain evidence="2 3">JCM 15716</strain>
    </source>
</reference>
<feature type="domain" description="YqbQ/XkdQ" evidence="1">
    <location>
        <begin position="22"/>
        <end position="312"/>
    </location>
</feature>
<organism evidence="2 3">
    <name type="scientific">Brevibacillus fluminis</name>
    <dbReference type="NCBI Taxonomy" id="511487"/>
    <lineage>
        <taxon>Bacteria</taxon>
        <taxon>Bacillati</taxon>
        <taxon>Bacillota</taxon>
        <taxon>Bacilli</taxon>
        <taxon>Bacillales</taxon>
        <taxon>Paenibacillaceae</taxon>
        <taxon>Brevibacillus</taxon>
    </lineage>
</organism>
<comment type="caution">
    <text evidence="2">The sequence shown here is derived from an EMBL/GenBank/DDBJ whole genome shotgun (WGS) entry which is preliminary data.</text>
</comment>
<sequence>MKIIYGKDATRIDLTNKVVEASWSSSRGQLAQSCELRVRDAPSLEAAGFIMLFSGAEPKEAEQFFHGPIVRWERDDKTGDISATAYELGWYLSKNDLSRPKLNGDAGKELERLVRQTGIPFSCPAFGFISKDRLSSQSYASLYSSLTEQAYDKSGIRYFVQHARDKLAVLPEGGNSLVPLFRASMLQSSSMGESVEEVYTVVTVERYKGEKVTKIVTRENTAMTAKLGRMQKVLDAGEEQNVESLAAKQLAELAKVPRTRSITVRHEDPNAAKLRAGWRIKIAELDGKITDWIVTSCQSSWTGGQYTMNVQLEWRG</sequence>
<evidence type="ECO:0000313" key="2">
    <source>
        <dbReference type="EMBL" id="RNB91994.1"/>
    </source>
</evidence>
<dbReference type="AlphaFoldDB" id="A0A3M8DVN8"/>
<keyword evidence="3" id="KW-1185">Reference proteome</keyword>
<dbReference type="Pfam" id="PF24032">
    <property type="entry name" value="YQBQ"/>
    <property type="match status" value="1"/>
</dbReference>
<proteinExistence type="predicted"/>
<gene>
    <name evidence="2" type="ORF">EDM56_04370</name>
</gene>
<dbReference type="Proteomes" id="UP000271031">
    <property type="component" value="Unassembled WGS sequence"/>
</dbReference>
<evidence type="ECO:0000313" key="3">
    <source>
        <dbReference type="Proteomes" id="UP000271031"/>
    </source>
</evidence>